<evidence type="ECO:0000313" key="2">
    <source>
        <dbReference type="EMBL" id="GBP13999.1"/>
    </source>
</evidence>
<sequence length="86" mass="9801">MNRHQELGQRRRLEVPALRSELKRTKSGRCRSRTSPPHRGAPALNPDYAGLTDVVLIKANRSHHASGDTLIRRRWTPALTERARKA</sequence>
<dbReference type="AlphaFoldDB" id="A0A4C1THJ7"/>
<comment type="caution">
    <text evidence="2">The sequence shown here is derived from an EMBL/GenBank/DDBJ whole genome shotgun (WGS) entry which is preliminary data.</text>
</comment>
<proteinExistence type="predicted"/>
<organism evidence="2 3">
    <name type="scientific">Eumeta variegata</name>
    <name type="common">Bagworm moth</name>
    <name type="synonym">Eumeta japonica</name>
    <dbReference type="NCBI Taxonomy" id="151549"/>
    <lineage>
        <taxon>Eukaryota</taxon>
        <taxon>Metazoa</taxon>
        <taxon>Ecdysozoa</taxon>
        <taxon>Arthropoda</taxon>
        <taxon>Hexapoda</taxon>
        <taxon>Insecta</taxon>
        <taxon>Pterygota</taxon>
        <taxon>Neoptera</taxon>
        <taxon>Endopterygota</taxon>
        <taxon>Lepidoptera</taxon>
        <taxon>Glossata</taxon>
        <taxon>Ditrysia</taxon>
        <taxon>Tineoidea</taxon>
        <taxon>Psychidae</taxon>
        <taxon>Oiketicinae</taxon>
        <taxon>Eumeta</taxon>
    </lineage>
</organism>
<dbReference type="EMBL" id="BGZK01000061">
    <property type="protein sequence ID" value="GBP13999.1"/>
    <property type="molecule type" value="Genomic_DNA"/>
</dbReference>
<gene>
    <name evidence="2" type="ORF">EVAR_102691_1</name>
</gene>
<evidence type="ECO:0000256" key="1">
    <source>
        <dbReference type="SAM" id="MobiDB-lite"/>
    </source>
</evidence>
<reference evidence="2 3" key="1">
    <citation type="journal article" date="2019" name="Commun. Biol.">
        <title>The bagworm genome reveals a unique fibroin gene that provides high tensile strength.</title>
        <authorList>
            <person name="Kono N."/>
            <person name="Nakamura H."/>
            <person name="Ohtoshi R."/>
            <person name="Tomita M."/>
            <person name="Numata K."/>
            <person name="Arakawa K."/>
        </authorList>
    </citation>
    <scope>NUCLEOTIDE SEQUENCE [LARGE SCALE GENOMIC DNA]</scope>
</reference>
<feature type="region of interest" description="Disordered" evidence="1">
    <location>
        <begin position="1"/>
        <end position="47"/>
    </location>
</feature>
<name>A0A4C1THJ7_EUMVA</name>
<accession>A0A4C1THJ7</accession>
<keyword evidence="3" id="KW-1185">Reference proteome</keyword>
<dbReference type="Proteomes" id="UP000299102">
    <property type="component" value="Unassembled WGS sequence"/>
</dbReference>
<protein>
    <submittedName>
        <fullName evidence="2">Uncharacterized protein</fullName>
    </submittedName>
</protein>
<evidence type="ECO:0000313" key="3">
    <source>
        <dbReference type="Proteomes" id="UP000299102"/>
    </source>
</evidence>
<feature type="compositionally biased region" description="Basic and acidic residues" evidence="1">
    <location>
        <begin position="1"/>
        <end position="24"/>
    </location>
</feature>